<name>A0ABN2XJI8_9ACTN</name>
<comment type="caution">
    <text evidence="1">The sequence shown here is derived from an EMBL/GenBank/DDBJ whole genome shotgun (WGS) entry which is preliminary data.</text>
</comment>
<dbReference type="InterPro" id="IPR051797">
    <property type="entry name" value="TrmB-like"/>
</dbReference>
<dbReference type="PANTHER" id="PTHR34293:SF1">
    <property type="entry name" value="HTH-TYPE TRANSCRIPTIONAL REGULATOR TRMBL2"/>
    <property type="match status" value="1"/>
</dbReference>
<evidence type="ECO:0000313" key="1">
    <source>
        <dbReference type="EMBL" id="GAA2112343.1"/>
    </source>
</evidence>
<dbReference type="RefSeq" id="WP_344555676.1">
    <property type="nucleotide sequence ID" value="NZ_BAAANS010000043.1"/>
</dbReference>
<proteinExistence type="predicted"/>
<accession>A0ABN2XJI8</accession>
<dbReference type="Gene3D" id="1.10.10.10">
    <property type="entry name" value="Winged helix-like DNA-binding domain superfamily/Winged helix DNA-binding domain"/>
    <property type="match status" value="1"/>
</dbReference>
<dbReference type="InterPro" id="IPR016032">
    <property type="entry name" value="Sig_transdc_resp-reg_C-effctor"/>
</dbReference>
<dbReference type="SUPFAM" id="SSF56024">
    <property type="entry name" value="Phospholipase D/nuclease"/>
    <property type="match status" value="1"/>
</dbReference>
<evidence type="ECO:0000313" key="2">
    <source>
        <dbReference type="Proteomes" id="UP001500897"/>
    </source>
</evidence>
<sequence>MTPDLAAPQLVTTEAIELYTRMLDNTPPDLPQDGGTLGELLNLGLIREDRHTGYSVVDPSSVVARSTADLYRQASSAIDQATERLRLAAEVGEQFGGLQQAFLSHPRAAGGGIEYLRGTGAINARLVTLLDSATSEIISCQPGGPRSQKARAISAARDTETLARGVAMRVLYEEAARGGDGMDAWVEEMTGRGSQFRTLNEPFSRLIVIDRLIAVIPGDDLIDSSEEAIAYVVHDPGVAGWVAQQVDRVWARAEPWGGPRPQAVISDRGRLILAGLADGDTHGAIAARLGVSRQLVDAEVARLKVALGVTTQFGLGMRWAAMQQGTES</sequence>
<gene>
    <name evidence="1" type="ORF">GCM10009759_54990</name>
</gene>
<dbReference type="EMBL" id="BAAANS010000043">
    <property type="protein sequence ID" value="GAA2112343.1"/>
    <property type="molecule type" value="Genomic_DNA"/>
</dbReference>
<protein>
    <recommendedName>
        <fullName evidence="3">Regulatory LuxR family protein</fullName>
    </recommendedName>
</protein>
<dbReference type="InterPro" id="IPR036388">
    <property type="entry name" value="WH-like_DNA-bd_sf"/>
</dbReference>
<keyword evidence="2" id="KW-1185">Reference proteome</keyword>
<dbReference type="SUPFAM" id="SSF46894">
    <property type="entry name" value="C-terminal effector domain of the bipartite response regulators"/>
    <property type="match status" value="1"/>
</dbReference>
<dbReference type="PANTHER" id="PTHR34293">
    <property type="entry name" value="HTH-TYPE TRANSCRIPTIONAL REGULATOR TRMBL2"/>
    <property type="match status" value="1"/>
</dbReference>
<reference evidence="1 2" key="1">
    <citation type="journal article" date="2019" name="Int. J. Syst. Evol. Microbiol.">
        <title>The Global Catalogue of Microorganisms (GCM) 10K type strain sequencing project: providing services to taxonomists for standard genome sequencing and annotation.</title>
        <authorList>
            <consortium name="The Broad Institute Genomics Platform"/>
            <consortium name="The Broad Institute Genome Sequencing Center for Infectious Disease"/>
            <person name="Wu L."/>
            <person name="Ma J."/>
        </authorList>
    </citation>
    <scope>NUCLEOTIDE SEQUENCE [LARGE SCALE GENOMIC DNA]</scope>
    <source>
        <strain evidence="1 2">JCM 14559</strain>
    </source>
</reference>
<dbReference type="Proteomes" id="UP001500897">
    <property type="component" value="Unassembled WGS sequence"/>
</dbReference>
<organism evidence="1 2">
    <name type="scientific">Kitasatospora saccharophila</name>
    <dbReference type="NCBI Taxonomy" id="407973"/>
    <lineage>
        <taxon>Bacteria</taxon>
        <taxon>Bacillati</taxon>
        <taxon>Actinomycetota</taxon>
        <taxon>Actinomycetes</taxon>
        <taxon>Kitasatosporales</taxon>
        <taxon>Streptomycetaceae</taxon>
        <taxon>Kitasatospora</taxon>
    </lineage>
</organism>
<evidence type="ECO:0008006" key="3">
    <source>
        <dbReference type="Google" id="ProtNLM"/>
    </source>
</evidence>
<dbReference type="Gene3D" id="3.30.870.10">
    <property type="entry name" value="Endonuclease Chain A"/>
    <property type="match status" value="1"/>
</dbReference>